<reference evidence="9 10" key="1">
    <citation type="submission" date="2021-02" db="EMBL/GenBank/DDBJ databases">
        <title>Bacillus sp. RD4P76, an endophyte from a halophyte.</title>
        <authorList>
            <person name="Sun J.-Q."/>
        </authorList>
    </citation>
    <scope>NUCLEOTIDE SEQUENCE [LARGE SCALE GENOMIC DNA]</scope>
    <source>
        <strain evidence="9 10">RD4P76</strain>
    </source>
</reference>
<evidence type="ECO:0000256" key="7">
    <source>
        <dbReference type="SAM" id="Phobius"/>
    </source>
</evidence>
<evidence type="ECO:0000313" key="10">
    <source>
        <dbReference type="Proteomes" id="UP001518925"/>
    </source>
</evidence>
<evidence type="ECO:0000256" key="6">
    <source>
        <dbReference type="ARBA" id="ARBA00023136"/>
    </source>
</evidence>
<feature type="transmembrane region" description="Helical" evidence="7">
    <location>
        <begin position="7"/>
        <end position="27"/>
    </location>
</feature>
<dbReference type="SUPFAM" id="SSF161098">
    <property type="entry name" value="MetI-like"/>
    <property type="match status" value="1"/>
</dbReference>
<dbReference type="PANTHER" id="PTHR30465:SF44">
    <property type="entry name" value="ABC-TYPE DIPEPTIDE_OLIGOPEPTIDE TRANSPORT SYSTEM, PERMEASE COMPONENT"/>
    <property type="match status" value="1"/>
</dbReference>
<name>A0ABS2DHN9_9BACI</name>
<dbReference type="PANTHER" id="PTHR30465">
    <property type="entry name" value="INNER MEMBRANE ABC TRANSPORTER"/>
    <property type="match status" value="1"/>
</dbReference>
<accession>A0ABS2DHN9</accession>
<feature type="transmembrane region" description="Helical" evidence="7">
    <location>
        <begin position="126"/>
        <end position="145"/>
    </location>
</feature>
<comment type="caution">
    <text evidence="9">The sequence shown here is derived from an EMBL/GenBank/DDBJ whole genome shotgun (WGS) entry which is preliminary data.</text>
</comment>
<protein>
    <recommendedName>
        <fullName evidence="8">ABC transmembrane type-1 domain-containing protein</fullName>
    </recommendedName>
</protein>
<keyword evidence="3" id="KW-1003">Cell membrane</keyword>
<gene>
    <name evidence="9" type="ORF">JR050_09620</name>
</gene>
<dbReference type="RefSeq" id="WP_204203280.1">
    <property type="nucleotide sequence ID" value="NZ_JAFELM010000028.1"/>
</dbReference>
<keyword evidence="5 7" id="KW-1133">Transmembrane helix</keyword>
<sequence>MMRIVRNFIYIIIGFVLISATPGLFLGEKGFLHFIQFFQLAIVNVKELFVPYSWEFYMGTGMDQKTYPLFPILWERYFYSMKVFAISLVIGIVVTYIFLVFVHLLPKKLRKFVYSFTHLLESLPDVFIIVSLQLGIILFFKKTNILLAEIAVYQNDIYLLPVICLSIIPIILLFKSTLFFIKEEETKRYVELARTIGLSDFRIMFVHIFRNVLYSLFYRSKLIFSFMLSNLLIIEYLFNMYGALQFLLIARGAEFIITTTIIFMPFFIYFTVTEKLVLSFIGERKSV</sequence>
<comment type="subcellular location">
    <subcellularLocation>
        <location evidence="1">Cell membrane</location>
        <topology evidence="1">Multi-pass membrane protein</topology>
    </subcellularLocation>
</comment>
<feature type="transmembrane region" description="Helical" evidence="7">
    <location>
        <begin position="157"/>
        <end position="181"/>
    </location>
</feature>
<evidence type="ECO:0000256" key="4">
    <source>
        <dbReference type="ARBA" id="ARBA00022692"/>
    </source>
</evidence>
<keyword evidence="4 7" id="KW-0812">Transmembrane</keyword>
<proteinExistence type="predicted"/>
<dbReference type="Proteomes" id="UP001518925">
    <property type="component" value="Unassembled WGS sequence"/>
</dbReference>
<feature type="transmembrane region" description="Helical" evidence="7">
    <location>
        <begin position="253"/>
        <end position="272"/>
    </location>
</feature>
<evidence type="ECO:0000256" key="3">
    <source>
        <dbReference type="ARBA" id="ARBA00022475"/>
    </source>
</evidence>
<dbReference type="InterPro" id="IPR000515">
    <property type="entry name" value="MetI-like"/>
</dbReference>
<feature type="transmembrane region" description="Helical" evidence="7">
    <location>
        <begin position="83"/>
        <end position="105"/>
    </location>
</feature>
<evidence type="ECO:0000256" key="1">
    <source>
        <dbReference type="ARBA" id="ARBA00004651"/>
    </source>
</evidence>
<dbReference type="Gene3D" id="1.10.3720.10">
    <property type="entry name" value="MetI-like"/>
    <property type="match status" value="1"/>
</dbReference>
<keyword evidence="6 7" id="KW-0472">Membrane</keyword>
<feature type="domain" description="ABC transmembrane type-1" evidence="8">
    <location>
        <begin position="73"/>
        <end position="273"/>
    </location>
</feature>
<dbReference type="InterPro" id="IPR035906">
    <property type="entry name" value="MetI-like_sf"/>
</dbReference>
<keyword evidence="10" id="KW-1185">Reference proteome</keyword>
<evidence type="ECO:0000256" key="5">
    <source>
        <dbReference type="ARBA" id="ARBA00022989"/>
    </source>
</evidence>
<evidence type="ECO:0000313" key="9">
    <source>
        <dbReference type="EMBL" id="MBM6617926.1"/>
    </source>
</evidence>
<evidence type="ECO:0000259" key="8">
    <source>
        <dbReference type="PROSITE" id="PS50928"/>
    </source>
</evidence>
<keyword evidence="2" id="KW-0813">Transport</keyword>
<organism evidence="9 10">
    <name type="scientific">Bacillus suaedaesalsae</name>
    <dbReference type="NCBI Taxonomy" id="2810349"/>
    <lineage>
        <taxon>Bacteria</taxon>
        <taxon>Bacillati</taxon>
        <taxon>Bacillota</taxon>
        <taxon>Bacilli</taxon>
        <taxon>Bacillales</taxon>
        <taxon>Bacillaceae</taxon>
        <taxon>Bacillus</taxon>
    </lineage>
</organism>
<feature type="transmembrane region" description="Helical" evidence="7">
    <location>
        <begin position="223"/>
        <end position="241"/>
    </location>
</feature>
<dbReference type="PROSITE" id="PS50928">
    <property type="entry name" value="ABC_TM1"/>
    <property type="match status" value="1"/>
</dbReference>
<evidence type="ECO:0000256" key="2">
    <source>
        <dbReference type="ARBA" id="ARBA00022448"/>
    </source>
</evidence>
<dbReference type="EMBL" id="JAFELM010000028">
    <property type="protein sequence ID" value="MBM6617926.1"/>
    <property type="molecule type" value="Genomic_DNA"/>
</dbReference>